<dbReference type="Proteomes" id="UP001232445">
    <property type="component" value="Unassembled WGS sequence"/>
</dbReference>
<keyword evidence="3" id="KW-1185">Reference proteome</keyword>
<dbReference type="RefSeq" id="WP_307342969.1">
    <property type="nucleotide sequence ID" value="NZ_JAUSUQ010000019.1"/>
</dbReference>
<protein>
    <submittedName>
        <fullName evidence="2">Uncharacterized protein</fullName>
    </submittedName>
</protein>
<evidence type="ECO:0000313" key="2">
    <source>
        <dbReference type="EMBL" id="MDQ0340767.1"/>
    </source>
</evidence>
<reference evidence="2 3" key="1">
    <citation type="submission" date="2023-07" db="EMBL/GenBank/DDBJ databases">
        <title>Genomic Encyclopedia of Type Strains, Phase IV (KMG-IV): sequencing the most valuable type-strain genomes for metagenomic binning, comparative biology and taxonomic classification.</title>
        <authorList>
            <person name="Goeker M."/>
        </authorList>
    </citation>
    <scope>NUCLEOTIDE SEQUENCE [LARGE SCALE GENOMIC DNA]</scope>
    <source>
        <strain evidence="2 3">DSM 17740</strain>
    </source>
</reference>
<evidence type="ECO:0000313" key="3">
    <source>
        <dbReference type="Proteomes" id="UP001232445"/>
    </source>
</evidence>
<sequence length="41" mass="4990">MWVNEMMTIWLYGTIFSLLVIVVSLLVWYRPDETNRENNLE</sequence>
<gene>
    <name evidence="2" type="ORF">J2S00_003607</name>
</gene>
<dbReference type="EMBL" id="JAUSUQ010000019">
    <property type="protein sequence ID" value="MDQ0340767.1"/>
    <property type="molecule type" value="Genomic_DNA"/>
</dbReference>
<feature type="transmembrane region" description="Helical" evidence="1">
    <location>
        <begin position="6"/>
        <end position="29"/>
    </location>
</feature>
<evidence type="ECO:0000256" key="1">
    <source>
        <dbReference type="SAM" id="Phobius"/>
    </source>
</evidence>
<keyword evidence="1" id="KW-0472">Membrane</keyword>
<accession>A0ABU0CX45</accession>
<keyword evidence="1" id="KW-1133">Transmembrane helix</keyword>
<keyword evidence="1" id="KW-0812">Transmembrane</keyword>
<comment type="caution">
    <text evidence="2">The sequence shown here is derived from an EMBL/GenBank/DDBJ whole genome shotgun (WGS) entry which is preliminary data.</text>
</comment>
<organism evidence="2 3">
    <name type="scientific">Caldalkalibacillus uzonensis</name>
    <dbReference type="NCBI Taxonomy" id="353224"/>
    <lineage>
        <taxon>Bacteria</taxon>
        <taxon>Bacillati</taxon>
        <taxon>Bacillota</taxon>
        <taxon>Bacilli</taxon>
        <taxon>Bacillales</taxon>
        <taxon>Bacillaceae</taxon>
        <taxon>Caldalkalibacillus</taxon>
    </lineage>
</organism>
<proteinExistence type="predicted"/>
<name>A0ABU0CX45_9BACI</name>